<protein>
    <submittedName>
        <fullName evidence="1">Uncharacterized protein</fullName>
    </submittedName>
</protein>
<name>A0AAW2IB28_9NEOP</name>
<evidence type="ECO:0000313" key="1">
    <source>
        <dbReference type="EMBL" id="KAL0279420.1"/>
    </source>
</evidence>
<proteinExistence type="predicted"/>
<dbReference type="AlphaFoldDB" id="A0AAW2IB28"/>
<sequence length="134" mass="15445">MVDSTGHSGKVQGKWLGFTDAAADDLRESAVKGVGMLSQTYDLEARQFWTTERRLGKMRRLRVRKLNHLSAVLVVYLREEGYWLKLVIRYRIAEADWSVGVEEPEVQFGRLDMNRPNLHQGSTITPLFWVSRHG</sequence>
<accession>A0AAW2IB28</accession>
<organism evidence="1">
    <name type="scientific">Menopon gallinae</name>
    <name type="common">poultry shaft louse</name>
    <dbReference type="NCBI Taxonomy" id="328185"/>
    <lineage>
        <taxon>Eukaryota</taxon>
        <taxon>Metazoa</taxon>
        <taxon>Ecdysozoa</taxon>
        <taxon>Arthropoda</taxon>
        <taxon>Hexapoda</taxon>
        <taxon>Insecta</taxon>
        <taxon>Pterygota</taxon>
        <taxon>Neoptera</taxon>
        <taxon>Paraneoptera</taxon>
        <taxon>Psocodea</taxon>
        <taxon>Troctomorpha</taxon>
        <taxon>Phthiraptera</taxon>
        <taxon>Amblycera</taxon>
        <taxon>Menoponidae</taxon>
        <taxon>Menopon</taxon>
    </lineage>
</organism>
<comment type="caution">
    <text evidence="1">The sequence shown here is derived from an EMBL/GenBank/DDBJ whole genome shotgun (WGS) entry which is preliminary data.</text>
</comment>
<gene>
    <name evidence="1" type="ORF">PYX00_000984</name>
</gene>
<dbReference type="EMBL" id="JARGDH010000001">
    <property type="protein sequence ID" value="KAL0279420.1"/>
    <property type="molecule type" value="Genomic_DNA"/>
</dbReference>
<reference evidence="1" key="1">
    <citation type="journal article" date="2024" name="Gigascience">
        <title>Chromosome-level genome of the poultry shaft louse Menopon gallinae provides insight into the host-switching and adaptive evolution of parasitic lice.</title>
        <authorList>
            <person name="Xu Y."/>
            <person name="Ma L."/>
            <person name="Liu S."/>
            <person name="Liang Y."/>
            <person name="Liu Q."/>
            <person name="He Z."/>
            <person name="Tian L."/>
            <person name="Duan Y."/>
            <person name="Cai W."/>
            <person name="Li H."/>
            <person name="Song F."/>
        </authorList>
    </citation>
    <scope>NUCLEOTIDE SEQUENCE</scope>
    <source>
        <strain evidence="1">Cailab_2023a</strain>
    </source>
</reference>